<evidence type="ECO:0000313" key="3">
    <source>
        <dbReference type="Proteomes" id="UP000009309"/>
    </source>
</evidence>
<keyword evidence="1" id="KW-1133">Transmembrane helix</keyword>
<proteinExistence type="predicted"/>
<feature type="transmembrane region" description="Helical" evidence="1">
    <location>
        <begin position="12"/>
        <end position="32"/>
    </location>
</feature>
<feature type="transmembrane region" description="Helical" evidence="1">
    <location>
        <begin position="44"/>
        <end position="65"/>
    </location>
</feature>
<accession>I2GC15</accession>
<dbReference type="AlphaFoldDB" id="I2GC15"/>
<dbReference type="EMBL" id="CAIT01000004">
    <property type="protein sequence ID" value="CCH51439.1"/>
    <property type="molecule type" value="Genomic_DNA"/>
</dbReference>
<keyword evidence="1" id="KW-0472">Membrane</keyword>
<protein>
    <recommendedName>
        <fullName evidence="4">Aerotolerance regulator N-terminal domain-containing protein</fullName>
    </recommendedName>
</protein>
<dbReference type="Proteomes" id="UP000009309">
    <property type="component" value="Unassembled WGS sequence"/>
</dbReference>
<gene>
    <name evidence="2" type="ORF">BN8_00363</name>
</gene>
<organism evidence="2 3">
    <name type="scientific">Fibrisoma limi BUZ 3</name>
    <dbReference type="NCBI Taxonomy" id="1185876"/>
    <lineage>
        <taxon>Bacteria</taxon>
        <taxon>Pseudomonadati</taxon>
        <taxon>Bacteroidota</taxon>
        <taxon>Cytophagia</taxon>
        <taxon>Cytophagales</taxon>
        <taxon>Spirosomataceae</taxon>
        <taxon>Fibrisoma</taxon>
    </lineage>
</organism>
<keyword evidence="1" id="KW-0812">Transmembrane</keyword>
<dbReference type="eggNOG" id="ENOG502Z7W1">
    <property type="taxonomic scope" value="Bacteria"/>
</dbReference>
<dbReference type="STRING" id="1185876.BN8_00363"/>
<name>I2GC15_9BACT</name>
<dbReference type="RefSeq" id="WP_009280027.1">
    <property type="nucleotide sequence ID" value="NZ_CAIT01000004.1"/>
</dbReference>
<sequence length="545" mass="59871">MIDVTINWSDPANWFILPGLVALLGMQVWLVVRNPHLSAGRKRIRLALNGLLWLVLLGYVVQPVWRESARTTHALIVGEEVPSAVGRRVQDSLGIRRRFTPGTFKGQFDSVTLLGQQYPPELLGRLSRSAIRWLPYQQPDHLQAIRWKGIVRQGEMQRITGRLVSSRKQALTIRYGGRTLDSLALQEGTNTFTLQFPAFVRGRTAVTLILGETPIDTVRFFARPTAPLTYQFVLNSPDFESRTLADWLGKQGHTVRVTSTLSKDISSNLTLNEGGRKNPKPDVVITDPSNAADPLVRRAVADGKSVLFINTTEPEAETRRINQALGSSWQVRKTSTESTVPVGNGLTALPYAITTSINQFPVPGYPVAVQQGAGKVGLSLISETYPLKLSGDSVTYDRIWTAILALLQPAGVNNVIVDAPAIAGLPTGVRLNNVPTRPATLAVSRDTAVLAYSPLNGLSAQATYRFNRPGWHTIQDSLAVYAYDPQRVGSVAGNQLLNQYVRVHAAYQSGREVTEAVIDNSVPNWVWLVLLLTCLTALWLEPKLG</sequence>
<reference evidence="2 3" key="1">
    <citation type="journal article" date="2012" name="J. Bacteriol.">
        <title>Genome Sequence of the Filamentous Bacterium Fibrisoma limi BUZ 3T.</title>
        <authorList>
            <person name="Filippini M."/>
            <person name="Qi W."/>
            <person name="Jaenicke S."/>
            <person name="Goesmann A."/>
            <person name="Smits T.H."/>
            <person name="Bagheri H.C."/>
        </authorList>
    </citation>
    <scope>NUCLEOTIDE SEQUENCE [LARGE SCALE GENOMIC DNA]</scope>
    <source>
        <strain evidence="3">BUZ 3T</strain>
    </source>
</reference>
<evidence type="ECO:0000313" key="2">
    <source>
        <dbReference type="EMBL" id="CCH51439.1"/>
    </source>
</evidence>
<evidence type="ECO:0000256" key="1">
    <source>
        <dbReference type="SAM" id="Phobius"/>
    </source>
</evidence>
<keyword evidence="3" id="KW-1185">Reference proteome</keyword>
<comment type="caution">
    <text evidence="2">The sequence shown here is derived from an EMBL/GenBank/DDBJ whole genome shotgun (WGS) entry which is preliminary data.</text>
</comment>
<evidence type="ECO:0008006" key="4">
    <source>
        <dbReference type="Google" id="ProtNLM"/>
    </source>
</evidence>